<dbReference type="Proteomes" id="UP000199727">
    <property type="component" value="Unassembled WGS sequence"/>
</dbReference>
<sequence>MPPQPQPQRDSDGFVMPAPPPKRTQLRAANSLPTTADIYAAKHGIPLDVQMALQNVGRRGRESVARGHRSFDRTQSVPNLVIGNSAAPPMSSFTSTHDAMQHARGVINKELMRARELQPFGSASSTSSDVDALALEGAEEHKRTRRLLFGPDGEVAEVFEQGNVKGKVDFGKGTKTEDATLVPSRKRRSSPAEPEGSDTETDDIDDDDEDGQDEHQPSITFNTVESVFPPVFTSPAITHPELFGPVPGSSSTADNHDDAVKTTAARQFKGLPAGKRKLGWQKSASAPVIGLQRWGDMDVDGEEETKFEARNESLEDGFEFNNWEEVEF</sequence>
<feature type="region of interest" description="Disordered" evidence="1">
    <location>
        <begin position="1"/>
        <end position="25"/>
    </location>
</feature>
<feature type="compositionally biased region" description="Basic and acidic residues" evidence="1">
    <location>
        <begin position="166"/>
        <end position="178"/>
    </location>
</feature>
<feature type="compositionally biased region" description="Acidic residues" evidence="1">
    <location>
        <begin position="195"/>
        <end position="212"/>
    </location>
</feature>
<dbReference type="EMBL" id="AMKT01000062">
    <property type="protein sequence ID" value="OXG17182.1"/>
    <property type="molecule type" value="Genomic_DNA"/>
</dbReference>
<evidence type="ECO:0000313" key="2">
    <source>
        <dbReference type="EMBL" id="OXG17182.1"/>
    </source>
</evidence>
<gene>
    <name evidence="2" type="ORF">C361_04793</name>
</gene>
<dbReference type="OrthoDB" id="2571298at2759"/>
<reference evidence="2 3" key="1">
    <citation type="submission" date="2017-06" db="EMBL/GenBank/DDBJ databases">
        <title>Global population genomics of the pathogenic fungus Cryptococcus neoformans var. grubii.</title>
        <authorList>
            <person name="Cuomo C."/>
            <person name="Litvintseva A."/>
            <person name="Chen Y."/>
            <person name="Young S."/>
            <person name="Zeng Q."/>
            <person name="Chapman S."/>
            <person name="Gujja S."/>
            <person name="Saif S."/>
            <person name="Birren B."/>
        </authorList>
    </citation>
    <scope>NUCLEOTIDE SEQUENCE [LARGE SCALE GENOMIC DNA]</scope>
    <source>
        <strain evidence="2 3">Tu259-1</strain>
    </source>
</reference>
<protein>
    <submittedName>
        <fullName evidence="2">Uncharacterized protein</fullName>
    </submittedName>
</protein>
<evidence type="ECO:0000256" key="1">
    <source>
        <dbReference type="SAM" id="MobiDB-lite"/>
    </source>
</evidence>
<name>A0A854QA15_CRYNE</name>
<organism evidence="2 3">
    <name type="scientific">Cryptococcus neoformans Tu259-1</name>
    <dbReference type="NCBI Taxonomy" id="1230072"/>
    <lineage>
        <taxon>Eukaryota</taxon>
        <taxon>Fungi</taxon>
        <taxon>Dikarya</taxon>
        <taxon>Basidiomycota</taxon>
        <taxon>Agaricomycotina</taxon>
        <taxon>Tremellomycetes</taxon>
        <taxon>Tremellales</taxon>
        <taxon>Cryptococcaceae</taxon>
        <taxon>Cryptococcus</taxon>
        <taxon>Cryptococcus neoformans species complex</taxon>
    </lineage>
</organism>
<evidence type="ECO:0000313" key="3">
    <source>
        <dbReference type="Proteomes" id="UP000199727"/>
    </source>
</evidence>
<proteinExistence type="predicted"/>
<comment type="caution">
    <text evidence="2">The sequence shown here is derived from an EMBL/GenBank/DDBJ whole genome shotgun (WGS) entry which is preliminary data.</text>
</comment>
<accession>A0A854QA15</accession>
<feature type="region of interest" description="Disordered" evidence="1">
    <location>
        <begin position="166"/>
        <end position="257"/>
    </location>
</feature>
<dbReference type="AlphaFoldDB" id="A0A854QA15"/>